<proteinExistence type="inferred from homology"/>
<evidence type="ECO:0000256" key="4">
    <source>
        <dbReference type="ARBA" id="ARBA00023125"/>
    </source>
</evidence>
<gene>
    <name evidence="8" type="ORF">JF547_14860</name>
</gene>
<keyword evidence="2" id="KW-0805">Transcription regulation</keyword>
<evidence type="ECO:0000259" key="7">
    <source>
        <dbReference type="Pfam" id="PF04545"/>
    </source>
</evidence>
<dbReference type="Pfam" id="PF04545">
    <property type="entry name" value="Sigma70_r4"/>
    <property type="match status" value="1"/>
</dbReference>
<dbReference type="SUPFAM" id="SSF88946">
    <property type="entry name" value="Sigma2 domain of RNA polymerase sigma factors"/>
    <property type="match status" value="1"/>
</dbReference>
<dbReference type="GO" id="GO:0003677">
    <property type="term" value="F:DNA binding"/>
    <property type="evidence" value="ECO:0007669"/>
    <property type="project" value="UniProtKB-KW"/>
</dbReference>
<dbReference type="Proteomes" id="UP000664405">
    <property type="component" value="Unassembled WGS sequence"/>
</dbReference>
<dbReference type="InterPro" id="IPR007630">
    <property type="entry name" value="RNA_pol_sigma70_r4"/>
</dbReference>
<dbReference type="InterPro" id="IPR039425">
    <property type="entry name" value="RNA_pol_sigma-70-like"/>
</dbReference>
<feature type="domain" description="RNA polymerase sigma-70 region 4" evidence="7">
    <location>
        <begin position="116"/>
        <end position="163"/>
    </location>
</feature>
<feature type="domain" description="RNA polymerase sigma-70 region 2" evidence="6">
    <location>
        <begin position="10"/>
        <end position="76"/>
    </location>
</feature>
<protein>
    <submittedName>
        <fullName evidence="8">Sigma-70 family RNA polymerase sigma factor</fullName>
    </submittedName>
</protein>
<dbReference type="AlphaFoldDB" id="A0A8I1MAA5"/>
<keyword evidence="5" id="KW-0804">Transcription</keyword>
<dbReference type="RefSeq" id="WP_206927867.1">
    <property type="nucleotide sequence ID" value="NZ_JAEKJW010000003.1"/>
</dbReference>
<evidence type="ECO:0000256" key="3">
    <source>
        <dbReference type="ARBA" id="ARBA00023082"/>
    </source>
</evidence>
<dbReference type="InterPro" id="IPR013324">
    <property type="entry name" value="RNA_pol_sigma_r3/r4-like"/>
</dbReference>
<evidence type="ECO:0000256" key="5">
    <source>
        <dbReference type="ARBA" id="ARBA00023163"/>
    </source>
</evidence>
<evidence type="ECO:0000313" key="9">
    <source>
        <dbReference type="Proteomes" id="UP000664405"/>
    </source>
</evidence>
<comment type="caution">
    <text evidence="8">The sequence shown here is derived from an EMBL/GenBank/DDBJ whole genome shotgun (WGS) entry which is preliminary data.</text>
</comment>
<comment type="similarity">
    <text evidence="1">Belongs to the sigma-70 factor family. ECF subfamily.</text>
</comment>
<organism evidence="8 9">
    <name type="scientific">Thalassospira povalilytica</name>
    <dbReference type="NCBI Taxonomy" id="732237"/>
    <lineage>
        <taxon>Bacteria</taxon>
        <taxon>Pseudomonadati</taxon>
        <taxon>Pseudomonadota</taxon>
        <taxon>Alphaproteobacteria</taxon>
        <taxon>Rhodospirillales</taxon>
        <taxon>Thalassospiraceae</taxon>
        <taxon>Thalassospira</taxon>
    </lineage>
</organism>
<dbReference type="Gene3D" id="1.10.10.10">
    <property type="entry name" value="Winged helix-like DNA-binding domain superfamily/Winged helix DNA-binding domain"/>
    <property type="match status" value="1"/>
</dbReference>
<dbReference type="GO" id="GO:0016987">
    <property type="term" value="F:sigma factor activity"/>
    <property type="evidence" value="ECO:0007669"/>
    <property type="project" value="UniProtKB-KW"/>
</dbReference>
<sequence length="173" mass="19639">MLTQAELLTIYDENKEDLTRFSRSIVGDMPIAEDVLQEAWMKFLRAAGTRQFDEPVAYLRTIVRTLSLDALRRIKRENARISGPLSDGLEAADHNSPGPEQTAIARLELERLQGIMAELPEKTQQALLAYWQEEKSLRDIAQMLGVSLGQAHGLIKNGVEHCRLRMRGREKQN</sequence>
<dbReference type="InterPro" id="IPR014284">
    <property type="entry name" value="RNA_pol_sigma-70_dom"/>
</dbReference>
<keyword evidence="3" id="KW-0731">Sigma factor</keyword>
<dbReference type="InterPro" id="IPR007627">
    <property type="entry name" value="RNA_pol_sigma70_r2"/>
</dbReference>
<reference evidence="8" key="1">
    <citation type="submission" date="2020-12" db="EMBL/GenBank/DDBJ databases">
        <title>Oil enriched cultivation method for isolating marine PHA-producing bacteria.</title>
        <authorList>
            <person name="Zheng W."/>
            <person name="Yu S."/>
            <person name="Huang Y."/>
        </authorList>
    </citation>
    <scope>NUCLEOTIDE SEQUENCE</scope>
    <source>
        <strain evidence="8">SY-2-3</strain>
    </source>
</reference>
<dbReference type="NCBIfam" id="TIGR02937">
    <property type="entry name" value="sigma70-ECF"/>
    <property type="match status" value="1"/>
</dbReference>
<dbReference type="PANTHER" id="PTHR43133">
    <property type="entry name" value="RNA POLYMERASE ECF-TYPE SIGMA FACTO"/>
    <property type="match status" value="1"/>
</dbReference>
<dbReference type="PANTHER" id="PTHR43133:SF63">
    <property type="entry name" value="RNA POLYMERASE SIGMA FACTOR FECI-RELATED"/>
    <property type="match status" value="1"/>
</dbReference>
<dbReference type="EMBL" id="JAEKJW010000003">
    <property type="protein sequence ID" value="MBN8197745.1"/>
    <property type="molecule type" value="Genomic_DNA"/>
</dbReference>
<dbReference type="InterPro" id="IPR013325">
    <property type="entry name" value="RNA_pol_sigma_r2"/>
</dbReference>
<dbReference type="Gene3D" id="1.10.1740.10">
    <property type="match status" value="1"/>
</dbReference>
<dbReference type="SUPFAM" id="SSF88659">
    <property type="entry name" value="Sigma3 and sigma4 domains of RNA polymerase sigma factors"/>
    <property type="match status" value="1"/>
</dbReference>
<name>A0A8I1MAA5_9PROT</name>
<accession>A0A8I1MAA5</accession>
<evidence type="ECO:0000256" key="2">
    <source>
        <dbReference type="ARBA" id="ARBA00023015"/>
    </source>
</evidence>
<evidence type="ECO:0000259" key="6">
    <source>
        <dbReference type="Pfam" id="PF04542"/>
    </source>
</evidence>
<keyword evidence="4" id="KW-0238">DNA-binding</keyword>
<dbReference type="GO" id="GO:0006352">
    <property type="term" value="P:DNA-templated transcription initiation"/>
    <property type="evidence" value="ECO:0007669"/>
    <property type="project" value="InterPro"/>
</dbReference>
<evidence type="ECO:0000313" key="8">
    <source>
        <dbReference type="EMBL" id="MBN8197745.1"/>
    </source>
</evidence>
<evidence type="ECO:0000256" key="1">
    <source>
        <dbReference type="ARBA" id="ARBA00010641"/>
    </source>
</evidence>
<dbReference type="InterPro" id="IPR036388">
    <property type="entry name" value="WH-like_DNA-bd_sf"/>
</dbReference>
<dbReference type="Pfam" id="PF04542">
    <property type="entry name" value="Sigma70_r2"/>
    <property type="match status" value="1"/>
</dbReference>